<gene>
    <name evidence="5" type="primary">LOC110796127</name>
</gene>
<dbReference type="PANTHER" id="PTHR19375">
    <property type="entry name" value="HEAT SHOCK PROTEIN 70KDA"/>
    <property type="match status" value="1"/>
</dbReference>
<organism evidence="4 5">
    <name type="scientific">Spinacia oleracea</name>
    <name type="common">Spinach</name>
    <dbReference type="NCBI Taxonomy" id="3562"/>
    <lineage>
        <taxon>Eukaryota</taxon>
        <taxon>Viridiplantae</taxon>
        <taxon>Streptophyta</taxon>
        <taxon>Embryophyta</taxon>
        <taxon>Tracheophyta</taxon>
        <taxon>Spermatophyta</taxon>
        <taxon>Magnoliopsida</taxon>
        <taxon>eudicotyledons</taxon>
        <taxon>Gunneridae</taxon>
        <taxon>Pentapetalae</taxon>
        <taxon>Caryophyllales</taxon>
        <taxon>Chenopodiaceae</taxon>
        <taxon>Chenopodioideae</taxon>
        <taxon>Anserineae</taxon>
        <taxon>Spinacia</taxon>
    </lineage>
</organism>
<evidence type="ECO:0000256" key="1">
    <source>
        <dbReference type="ARBA" id="ARBA00022741"/>
    </source>
</evidence>
<proteinExistence type="inferred from homology"/>
<dbReference type="GeneID" id="110796127"/>
<dbReference type="Proteomes" id="UP000813463">
    <property type="component" value="Chromosome 2"/>
</dbReference>
<keyword evidence="2 3" id="KW-0067">ATP-binding</keyword>
<dbReference type="RefSeq" id="XP_056693798.1">
    <property type="nucleotide sequence ID" value="XM_056837820.1"/>
</dbReference>
<dbReference type="InterPro" id="IPR029048">
    <property type="entry name" value="HSP70_C_sf"/>
</dbReference>
<sequence length="645" mass="71494">MMSGKEGELWPAIGIDLGTTYTCVGAWMPQQDRVEIITNDLGNRTTPSWVAFNGTQRLIGEAATNQAGNNPTNTIFDAKRLIGRSFGDEMVQKDMKMWPFKVIPTADANDFKRIMIEVIYKDELKQFAPEEISSMLLAKMKEIAESYLGLKVKNAVVTVPAYFNDAQRQATKDAGVIAGLNVMRIINEPTAAAIAYGLERQSTNSDVANNVIVFDLGGGTFDVSLVTIKKGVFEVKAVSGDTHLGGRDFDNRMLSHFVAEFERKHNKDISGNHRALGRLRAACEKAKRILSSTTETAIEVDCLFEGIDFCSSISRARFEKMNMDLFQDCLVPVVKCLKDAKMEKSGIHDVVLVGGSTRIPKVQQLLQDFFNGKELCKSINPDEAVACGAAFHAAILAGVGSCKNAVLVDVAPLSLGIKDADGYMEVVIPRNTTIPTKMVTVFSTRFDNQASALFAVYEGERPYAEDNNFLGKFYLNNIPPAPKGVPKFDVCFNMDDDGILTVSAELVGTNNKDKIVIANHSGRLSKESVDKMVEEAKKFKAEDEERKKAAIVKNKLENYVNDVKGSLRGCGKRINIKDKRKVGDEIEKITQWLEWNHLLADAAKFEEKMEEFESFCKPIIQKMYQQEKANACAEARPKIEIIELD</sequence>
<evidence type="ECO:0000256" key="3">
    <source>
        <dbReference type="RuleBase" id="RU003322"/>
    </source>
</evidence>
<keyword evidence="1 3" id="KW-0547">Nucleotide-binding</keyword>
<dbReference type="InterPro" id="IPR043129">
    <property type="entry name" value="ATPase_NBD"/>
</dbReference>
<dbReference type="PROSITE" id="PS00329">
    <property type="entry name" value="HSP70_2"/>
    <property type="match status" value="1"/>
</dbReference>
<dbReference type="InterPro" id="IPR013126">
    <property type="entry name" value="Hsp_70_fam"/>
</dbReference>
<dbReference type="Gene3D" id="1.20.1270.10">
    <property type="match status" value="1"/>
</dbReference>
<dbReference type="Pfam" id="PF00012">
    <property type="entry name" value="HSP70"/>
    <property type="match status" value="1"/>
</dbReference>
<protein>
    <submittedName>
        <fullName evidence="5">Heat shock 70 kDa protein 18-like</fullName>
    </submittedName>
</protein>
<dbReference type="PROSITE" id="PS01036">
    <property type="entry name" value="HSP70_3"/>
    <property type="match status" value="1"/>
</dbReference>
<dbReference type="Gene3D" id="3.30.30.30">
    <property type="match status" value="1"/>
</dbReference>
<dbReference type="Gene3D" id="2.60.34.10">
    <property type="entry name" value="Substrate Binding Domain Of DNAk, Chain A, domain 1"/>
    <property type="match status" value="1"/>
</dbReference>
<evidence type="ECO:0000256" key="2">
    <source>
        <dbReference type="ARBA" id="ARBA00022840"/>
    </source>
</evidence>
<reference evidence="5" key="2">
    <citation type="submission" date="2025-08" db="UniProtKB">
        <authorList>
            <consortium name="RefSeq"/>
        </authorList>
    </citation>
    <scope>IDENTIFICATION</scope>
    <source>
        <tissue evidence="5">Leaf</tissue>
    </source>
</reference>
<dbReference type="Gene3D" id="3.90.640.10">
    <property type="entry name" value="Actin, Chain A, domain 4"/>
    <property type="match status" value="1"/>
</dbReference>
<name>A0ABM3RDX2_SPIOL</name>
<keyword evidence="4" id="KW-1185">Reference proteome</keyword>
<dbReference type="Gene3D" id="3.30.420.40">
    <property type="match status" value="2"/>
</dbReference>
<dbReference type="SUPFAM" id="SSF100934">
    <property type="entry name" value="Heat shock protein 70kD (HSP70), C-terminal subdomain"/>
    <property type="match status" value="1"/>
</dbReference>
<accession>A0ABM3RDX2</accession>
<dbReference type="NCBIfam" id="NF001413">
    <property type="entry name" value="PRK00290.1"/>
    <property type="match status" value="1"/>
</dbReference>
<dbReference type="SUPFAM" id="SSF53067">
    <property type="entry name" value="Actin-like ATPase domain"/>
    <property type="match status" value="2"/>
</dbReference>
<reference evidence="4" key="1">
    <citation type="journal article" date="2021" name="Nat. Commun.">
        <title>Genomic analyses provide insights into spinach domestication and the genetic basis of agronomic traits.</title>
        <authorList>
            <person name="Cai X."/>
            <person name="Sun X."/>
            <person name="Xu C."/>
            <person name="Sun H."/>
            <person name="Wang X."/>
            <person name="Ge C."/>
            <person name="Zhang Z."/>
            <person name="Wang Q."/>
            <person name="Fei Z."/>
            <person name="Jiao C."/>
            <person name="Wang Q."/>
        </authorList>
    </citation>
    <scope>NUCLEOTIDE SEQUENCE [LARGE SCALE GENOMIC DNA]</scope>
    <source>
        <strain evidence="4">cv. Varoflay</strain>
    </source>
</reference>
<dbReference type="SUPFAM" id="SSF100920">
    <property type="entry name" value="Heat shock protein 70kD (HSP70), peptide-binding domain"/>
    <property type="match status" value="1"/>
</dbReference>
<dbReference type="InterPro" id="IPR018181">
    <property type="entry name" value="Heat_shock_70_CS"/>
</dbReference>
<evidence type="ECO:0000313" key="4">
    <source>
        <dbReference type="Proteomes" id="UP000813463"/>
    </source>
</evidence>
<comment type="similarity">
    <text evidence="3">Belongs to the heat shock protein 70 family.</text>
</comment>
<evidence type="ECO:0000313" key="5">
    <source>
        <dbReference type="RefSeq" id="XP_056693798.1"/>
    </source>
</evidence>
<dbReference type="InterPro" id="IPR029047">
    <property type="entry name" value="HSP70_peptide-bd_sf"/>
</dbReference>
<dbReference type="PRINTS" id="PR00301">
    <property type="entry name" value="HEATSHOCK70"/>
</dbReference>